<comment type="caution">
    <text evidence="1">The sequence shown here is derived from an EMBL/GenBank/DDBJ whole genome shotgun (WGS) entry which is preliminary data.</text>
</comment>
<gene>
    <name evidence="1" type="ORF">S01H1_62132</name>
</gene>
<name>X0X8K7_9ZZZZ</name>
<dbReference type="EMBL" id="BARS01040790">
    <property type="protein sequence ID" value="GAG39519.1"/>
    <property type="molecule type" value="Genomic_DNA"/>
</dbReference>
<protein>
    <submittedName>
        <fullName evidence="1">Uncharacterized protein</fullName>
    </submittedName>
</protein>
<organism evidence="1">
    <name type="scientific">marine sediment metagenome</name>
    <dbReference type="NCBI Taxonomy" id="412755"/>
    <lineage>
        <taxon>unclassified sequences</taxon>
        <taxon>metagenomes</taxon>
        <taxon>ecological metagenomes</taxon>
    </lineage>
</organism>
<accession>X0X8K7</accession>
<reference evidence="1" key="1">
    <citation type="journal article" date="2014" name="Front. Microbiol.">
        <title>High frequency of phylogenetically diverse reductive dehalogenase-homologous genes in deep subseafloor sedimentary metagenomes.</title>
        <authorList>
            <person name="Kawai M."/>
            <person name="Futagami T."/>
            <person name="Toyoda A."/>
            <person name="Takaki Y."/>
            <person name="Nishi S."/>
            <person name="Hori S."/>
            <person name="Arai W."/>
            <person name="Tsubouchi T."/>
            <person name="Morono Y."/>
            <person name="Uchiyama I."/>
            <person name="Ito T."/>
            <person name="Fujiyama A."/>
            <person name="Inagaki F."/>
            <person name="Takami H."/>
        </authorList>
    </citation>
    <scope>NUCLEOTIDE SEQUENCE</scope>
    <source>
        <strain evidence="1">Expedition CK06-06</strain>
    </source>
</reference>
<dbReference type="AlphaFoldDB" id="X0X8K7"/>
<evidence type="ECO:0000313" key="1">
    <source>
        <dbReference type="EMBL" id="GAG39519.1"/>
    </source>
</evidence>
<proteinExistence type="predicted"/>
<sequence length="141" mass="15746">MAGTRVDEPASQLELARLRANHSRYRPGQETGHYESFFLRANHANRSLAFWIRYTIFSPTGRPEAALGELWAVYFDGESGRHVAVKKEVPFSQCTFKTSEFFAEVDDARLEPGTLRGSAASGGHSLSWDLTFSGDAKPLFM</sequence>
<feature type="non-terminal residue" evidence="1">
    <location>
        <position position="141"/>
    </location>
</feature>